<evidence type="ECO:0000256" key="4">
    <source>
        <dbReference type="SAM" id="MobiDB-lite"/>
    </source>
</evidence>
<feature type="repeat" description="ANK" evidence="3">
    <location>
        <begin position="1285"/>
        <end position="1317"/>
    </location>
</feature>
<name>A0A292Q472_9PEZI</name>
<feature type="repeat" description="ANK" evidence="3">
    <location>
        <begin position="1167"/>
        <end position="1199"/>
    </location>
</feature>
<dbReference type="PANTHER" id="PTHR24171:SF10">
    <property type="entry name" value="ANKYRIN REPEAT DOMAIN-CONTAINING PROTEIN 29-LIKE"/>
    <property type="match status" value="1"/>
</dbReference>
<feature type="compositionally biased region" description="Pro residues" evidence="4">
    <location>
        <begin position="625"/>
        <end position="635"/>
    </location>
</feature>
<keyword evidence="6" id="KW-1185">Reference proteome</keyword>
<evidence type="ECO:0000256" key="1">
    <source>
        <dbReference type="ARBA" id="ARBA00022737"/>
    </source>
</evidence>
<evidence type="ECO:0000313" key="5">
    <source>
        <dbReference type="EMBL" id="CUS13510.1"/>
    </source>
</evidence>
<dbReference type="SUPFAM" id="SSF48403">
    <property type="entry name" value="Ankyrin repeat"/>
    <property type="match status" value="2"/>
</dbReference>
<proteinExistence type="predicted"/>
<keyword evidence="2 3" id="KW-0040">ANK repeat</keyword>
<dbReference type="PROSITE" id="PS50297">
    <property type="entry name" value="ANK_REP_REGION"/>
    <property type="match status" value="4"/>
</dbReference>
<evidence type="ECO:0000256" key="2">
    <source>
        <dbReference type="ARBA" id="ARBA00023043"/>
    </source>
</evidence>
<feature type="repeat" description="ANK" evidence="3">
    <location>
        <begin position="896"/>
        <end position="928"/>
    </location>
</feature>
<accession>A0A292Q472</accession>
<feature type="compositionally biased region" description="Low complexity" evidence="4">
    <location>
        <begin position="751"/>
        <end position="761"/>
    </location>
</feature>
<keyword evidence="1" id="KW-0677">Repeat</keyword>
<dbReference type="InterPro" id="IPR002110">
    <property type="entry name" value="Ankyrin_rpt"/>
</dbReference>
<feature type="region of interest" description="Disordered" evidence="4">
    <location>
        <begin position="751"/>
        <end position="793"/>
    </location>
</feature>
<feature type="repeat" description="ANK" evidence="3">
    <location>
        <begin position="868"/>
        <end position="895"/>
    </location>
</feature>
<gene>
    <name evidence="5" type="ORF">GSTUAT00002448001</name>
</gene>
<reference evidence="5" key="1">
    <citation type="submission" date="2015-10" db="EMBL/GenBank/DDBJ databases">
        <authorList>
            <person name="Regsiter A."/>
            <person name="william w."/>
        </authorList>
    </citation>
    <scope>NUCLEOTIDE SEQUENCE</scope>
    <source>
        <strain evidence="5">Montdore</strain>
    </source>
</reference>
<dbReference type="PROSITE" id="PS50088">
    <property type="entry name" value="ANK_REPEAT"/>
    <property type="match status" value="8"/>
</dbReference>
<feature type="region of interest" description="Disordered" evidence="4">
    <location>
        <begin position="460"/>
        <end position="635"/>
    </location>
</feature>
<feature type="repeat" description="ANK" evidence="3">
    <location>
        <begin position="995"/>
        <end position="1027"/>
    </location>
</feature>
<evidence type="ECO:0000256" key="3">
    <source>
        <dbReference type="PROSITE-ProRule" id="PRU00023"/>
    </source>
</evidence>
<feature type="repeat" description="ANK" evidence="3">
    <location>
        <begin position="1196"/>
        <end position="1228"/>
    </location>
</feature>
<feature type="repeat" description="ANK" evidence="3">
    <location>
        <begin position="962"/>
        <end position="994"/>
    </location>
</feature>
<dbReference type="Proteomes" id="UP001412239">
    <property type="component" value="Unassembled WGS sequence"/>
</dbReference>
<feature type="compositionally biased region" description="Pro residues" evidence="4">
    <location>
        <begin position="568"/>
        <end position="602"/>
    </location>
</feature>
<dbReference type="EMBL" id="LN890972">
    <property type="protein sequence ID" value="CUS13510.1"/>
    <property type="molecule type" value="Genomic_DNA"/>
</dbReference>
<dbReference type="Pfam" id="PF12796">
    <property type="entry name" value="Ank_2"/>
    <property type="match status" value="4"/>
</dbReference>
<feature type="region of interest" description="Disordered" evidence="4">
    <location>
        <begin position="806"/>
        <end position="826"/>
    </location>
</feature>
<dbReference type="InterPro" id="IPR036770">
    <property type="entry name" value="Ankyrin_rpt-contain_sf"/>
</dbReference>
<sequence length="1345" mass="144583">MCSRAGSATERDILHGLSVKNGGFTTHGSWSLDREMDQKKFDEDYLLGFLKAMKAHIIKKVALAFGAEASQKIPMQLIITIPPWWTDTISSPFEALISTPENPSTKLLCEPEACFAHYLSRTKGVKIADGELLTVCNMEEEMISISHYSVGSVMPVMKLVPKRCDVLLSGSSDIGMRFVELMERRLEGAIRELGVEADEVIAQLDKFLPKFDGKKPYKFRLPWANTPDSPPHIVSLTMHLTVDDLVSLFEPSFKKIYDYLKLMVDTTNRKISILFAGPLSNHISSNNDKMQILKTADGHTSGARGAALAADNNVKKHIINVRGKTNEVKAFRWAGSRLEFLQELEDKLGIRRQALISAVKPSRGISREYIRLTKAYERLLIERIQRQGYSAPTIAVFEAMDEVHLSMKRSDKSRELRARFEAGYVEEKKVRIRGPGLKASEFAVLLGDIEATEFLNGDRLAEAPSSSSCPLVDPPEAQNNTNQQSSSPFPRAPRAPPAARPPASSTPPAQPARPSILPRTRRAPVFSVPPVSAPTPAPAPTPSPSIPGRAPLPPPNGRRRGPVFAVPEIPPTPTPTPPAVSLPPPPIPPDPHAARPPVPSVPPLNSGKAPPTRRGPPVHSVAPITPTPSPPAPPVPRVRAPVFTVPVLSCGPPPFEPSQTPMQPPVRARTPIPPAAPTGAGVRVPRFAVPATIPMPAGGAPIAPAPPLSTGPLSLGARAPVFSVPAAVPGPLRDGHLPPAVPAPAVPPVVLTVTPTPTEPTGSESLDIEDSGELDPEKQHSEEETVSSQCQPLIPSAGPVPIARGETIANSPDVSTSPTPAPGAASLTNPEVRSLCAAIMAGNADIVDQLLESGTPPDLLVRGSLPGLHLAASLGHSEIVMIYLGAGVDSSSTDAAGNSPLHLAAKKGHTVVVEILLQSGAEMEAVNMAGNSSLHEAAVASQAEVVRLLLEKGAKFDRKNHEGRTAFLDTAATGCSEILMLLIDAGANVNTSDAAGNSALHLAAAVSDEELLLMLLDLRLDPAAKNSQGKIPLHYAASGKNEPATRVLLEIYLEEAPATISFPELPQKKRLLFENWCANEAKAALFYSLKPSPHQSIDTLKTALRWTEYKNNRMIASLIVGNIFQLTPNDPDPTYVLSELLHWAAEEGLELVLKALLERGEPKIDKFGSTLLHKASFAGHAAIVSFLLGKFTDPQVRSAALFIASWRGHEPIVNQLLDIGVDVDSKNEDGQTALHWAVIASDIKTALQTLDAPGTRKRPKNRRVNVGMIKLLIDRGAKVNERNGVEQTPLHWAVVRGDLKAIDLLLENGADLKAKDDEGADVIEWAANYSETDEVYRLIKSWEQR</sequence>
<feature type="repeat" description="ANK" evidence="3">
    <location>
        <begin position="929"/>
        <end position="961"/>
    </location>
</feature>
<feature type="compositionally biased region" description="Pro residues" evidence="4">
    <location>
        <begin position="490"/>
        <end position="511"/>
    </location>
</feature>
<protein>
    <submittedName>
        <fullName evidence="5">Uncharacterized protein</fullName>
    </submittedName>
</protein>
<dbReference type="Gene3D" id="1.25.40.20">
    <property type="entry name" value="Ankyrin repeat-containing domain"/>
    <property type="match status" value="2"/>
</dbReference>
<organism evidence="5 6">
    <name type="scientific">Tuber aestivum</name>
    <name type="common">summer truffle</name>
    <dbReference type="NCBI Taxonomy" id="59557"/>
    <lineage>
        <taxon>Eukaryota</taxon>
        <taxon>Fungi</taxon>
        <taxon>Dikarya</taxon>
        <taxon>Ascomycota</taxon>
        <taxon>Pezizomycotina</taxon>
        <taxon>Pezizomycetes</taxon>
        <taxon>Pezizales</taxon>
        <taxon>Tuberaceae</taxon>
        <taxon>Tuber</taxon>
    </lineage>
</organism>
<feature type="compositionally biased region" description="Pro residues" evidence="4">
    <location>
        <begin position="531"/>
        <end position="556"/>
    </location>
</feature>
<evidence type="ECO:0000313" key="6">
    <source>
        <dbReference type="Proteomes" id="UP001412239"/>
    </source>
</evidence>
<feature type="compositionally biased region" description="Polar residues" evidence="4">
    <location>
        <begin position="808"/>
        <end position="818"/>
    </location>
</feature>
<dbReference type="SMART" id="SM00248">
    <property type="entry name" value="ANK"/>
    <property type="match status" value="12"/>
</dbReference>
<dbReference type="PRINTS" id="PR01415">
    <property type="entry name" value="ANKYRIN"/>
</dbReference>
<dbReference type="PANTHER" id="PTHR24171">
    <property type="entry name" value="ANKYRIN REPEAT DOMAIN-CONTAINING PROTEIN 39-RELATED"/>
    <property type="match status" value="1"/>
</dbReference>